<protein>
    <submittedName>
        <fullName evidence="1">Uncharacterized protein</fullName>
    </submittedName>
</protein>
<proteinExistence type="predicted"/>
<organism evidence="1 2">
    <name type="scientific">Acetobacter malorum</name>
    <dbReference type="NCBI Taxonomy" id="178901"/>
    <lineage>
        <taxon>Bacteria</taxon>
        <taxon>Pseudomonadati</taxon>
        <taxon>Pseudomonadota</taxon>
        <taxon>Alphaproteobacteria</taxon>
        <taxon>Acetobacterales</taxon>
        <taxon>Acetobacteraceae</taxon>
        <taxon>Acetobacter</taxon>
    </lineage>
</organism>
<comment type="caution">
    <text evidence="1">The sequence shown here is derived from an EMBL/GenBank/DDBJ whole genome shotgun (WGS) entry which is preliminary data.</text>
</comment>
<evidence type="ECO:0000313" key="2">
    <source>
        <dbReference type="Proteomes" id="UP000075377"/>
    </source>
</evidence>
<sequence length="77" mass="8345">MRRGLLRALGGPQAIGRLYATPATRRLLKAARDGRLSQHEADAITAPDTRDRSVSGGLVIPHDAVRAELDILFPDET</sequence>
<dbReference type="PATRIC" id="fig|178901.14.peg.765"/>
<dbReference type="EMBL" id="LHZX01000257">
    <property type="protein sequence ID" value="KXV69936.1"/>
    <property type="molecule type" value="Genomic_DNA"/>
</dbReference>
<gene>
    <name evidence="1" type="ORF">AD951_04475</name>
</gene>
<dbReference type="Proteomes" id="UP000075377">
    <property type="component" value="Unassembled WGS sequence"/>
</dbReference>
<reference evidence="1 2" key="1">
    <citation type="submission" date="2015-06" db="EMBL/GenBank/DDBJ databases">
        <title>Improved classification and identification of acetic acid bacteria using matrix-assisted laser desorption/ionization time-of-flight mass spectrometry; Gluconobacter nephelii and Gluconobacter uchimurae are later heterotypic synonyms of Gluconobacter japonicus and Gluconobacter oxydans, respectively.</title>
        <authorList>
            <person name="Li L."/>
            <person name="Cleenwerck I."/>
            <person name="De Vuyst L."/>
            <person name="Vandamme P."/>
        </authorList>
    </citation>
    <scope>NUCLEOTIDE SEQUENCE [LARGE SCALE GENOMIC DNA]</scope>
    <source>
        <strain evidence="1 2">LMG 1699</strain>
    </source>
</reference>
<dbReference type="AlphaFoldDB" id="A0A149UQB1"/>
<name>A0A149UQB1_9PROT</name>
<accession>A0A149UQB1</accession>
<evidence type="ECO:0000313" key="1">
    <source>
        <dbReference type="EMBL" id="KXV69936.1"/>
    </source>
</evidence>